<name>A0A6G0XDL6_9STRA</name>
<dbReference type="EMBL" id="VJMJ01000079">
    <property type="protein sequence ID" value="KAF0738202.1"/>
    <property type="molecule type" value="Genomic_DNA"/>
</dbReference>
<dbReference type="InterPro" id="IPR053710">
    <property type="entry name" value="Arylamine_NAT_domain_sf"/>
</dbReference>
<comment type="caution">
    <text evidence="2">The sequence shown here is derived from an EMBL/GenBank/DDBJ whole genome shotgun (WGS) entry which is preliminary data.</text>
</comment>
<dbReference type="PANTHER" id="PTHR11786:SF0">
    <property type="entry name" value="ARYLAMINE N-ACETYLTRANSFERASE 4-RELATED"/>
    <property type="match status" value="1"/>
</dbReference>
<proteinExistence type="inferred from homology"/>
<dbReference type="Pfam" id="PF00797">
    <property type="entry name" value="Acetyltransf_2"/>
    <property type="match status" value="1"/>
</dbReference>
<dbReference type="Gene3D" id="3.30.2140.20">
    <property type="match status" value="1"/>
</dbReference>
<keyword evidence="3" id="KW-1185">Reference proteome</keyword>
<reference evidence="2 3" key="1">
    <citation type="submission" date="2019-07" db="EMBL/GenBank/DDBJ databases">
        <title>Genomics analysis of Aphanomyces spp. identifies a new class of oomycete effector associated with host adaptation.</title>
        <authorList>
            <person name="Gaulin E."/>
        </authorList>
    </citation>
    <scope>NUCLEOTIDE SEQUENCE [LARGE SCALE GENOMIC DNA]</scope>
    <source>
        <strain evidence="2 3">ATCC 201684</strain>
    </source>
</reference>
<evidence type="ECO:0000313" key="3">
    <source>
        <dbReference type="Proteomes" id="UP000481153"/>
    </source>
</evidence>
<sequence>MTDAFDIDAYFERIHLLRPSAEAIASPTESLDVLKRIIHRHQLTFPFENLSVNGVFPVDPAHVNDHASGERVAIQADKIFRKMVVDGRGDYCYEQNALLAGVLRALGYKLETVAGRVTPQTGEDLPFGVSVLALGHMCLLVTVPGSTTKYLCDVGFGGRGQPPSPLPLDASVTTTTRGGESYQLRRIELVRRDVPTSFSGEYTIQEDAEGSSWALFYQTHSGGEFHPSYVFSAVHTMAHADYFQNNWYVSTGPDSPFTKAAFVILRTDTELKSVVGMEYKHVESGKLVDAHEISSSQDLLELLSNVFSLHPPKTSHD</sequence>
<protein>
    <submittedName>
        <fullName evidence="2">Uncharacterized protein</fullName>
    </submittedName>
</protein>
<dbReference type="VEuPathDB" id="FungiDB:AeMF1_005406"/>
<comment type="similarity">
    <text evidence="1">Belongs to the arylamine N-acetyltransferase family.</text>
</comment>
<dbReference type="SUPFAM" id="SSF54001">
    <property type="entry name" value="Cysteine proteinases"/>
    <property type="match status" value="1"/>
</dbReference>
<organism evidence="2 3">
    <name type="scientific">Aphanomyces euteiches</name>
    <dbReference type="NCBI Taxonomy" id="100861"/>
    <lineage>
        <taxon>Eukaryota</taxon>
        <taxon>Sar</taxon>
        <taxon>Stramenopiles</taxon>
        <taxon>Oomycota</taxon>
        <taxon>Saprolegniomycetes</taxon>
        <taxon>Saprolegniales</taxon>
        <taxon>Verrucalvaceae</taxon>
        <taxon>Aphanomyces</taxon>
    </lineage>
</organism>
<accession>A0A6G0XDL6</accession>
<gene>
    <name evidence="2" type="ORF">Ae201684_006178</name>
</gene>
<dbReference type="Proteomes" id="UP000481153">
    <property type="component" value="Unassembled WGS sequence"/>
</dbReference>
<dbReference type="PANTHER" id="PTHR11786">
    <property type="entry name" value="N-HYDROXYARYLAMINE O-ACETYLTRANSFERASE"/>
    <property type="match status" value="1"/>
</dbReference>
<dbReference type="InterPro" id="IPR001447">
    <property type="entry name" value="Arylamine_N-AcTrfase"/>
</dbReference>
<evidence type="ECO:0000256" key="1">
    <source>
        <dbReference type="ARBA" id="ARBA00006547"/>
    </source>
</evidence>
<dbReference type="InterPro" id="IPR038765">
    <property type="entry name" value="Papain-like_cys_pep_sf"/>
</dbReference>
<evidence type="ECO:0000313" key="2">
    <source>
        <dbReference type="EMBL" id="KAF0738202.1"/>
    </source>
</evidence>
<dbReference type="AlphaFoldDB" id="A0A6G0XDL6"/>
<dbReference type="GO" id="GO:0016407">
    <property type="term" value="F:acetyltransferase activity"/>
    <property type="evidence" value="ECO:0007669"/>
    <property type="project" value="InterPro"/>
</dbReference>